<dbReference type="GO" id="GO:0004252">
    <property type="term" value="F:serine-type endopeptidase activity"/>
    <property type="evidence" value="ECO:0007669"/>
    <property type="project" value="InterPro"/>
</dbReference>
<keyword evidence="1" id="KW-0720">Serine protease</keyword>
<gene>
    <name evidence="2" type="ORF">N783_00345</name>
</gene>
<keyword evidence="1" id="KW-0378">Hydrolase</keyword>
<evidence type="ECO:0000256" key="1">
    <source>
        <dbReference type="ARBA" id="ARBA00022825"/>
    </source>
</evidence>
<dbReference type="PANTHER" id="PTHR22939">
    <property type="entry name" value="SERINE PROTEASE FAMILY S1C HTRA-RELATED"/>
    <property type="match status" value="1"/>
</dbReference>
<keyword evidence="3" id="KW-1185">Reference proteome</keyword>
<dbReference type="SUPFAM" id="SSF50494">
    <property type="entry name" value="Trypsin-like serine proteases"/>
    <property type="match status" value="1"/>
</dbReference>
<dbReference type="GO" id="GO:0042597">
    <property type="term" value="C:periplasmic space"/>
    <property type="evidence" value="ECO:0007669"/>
    <property type="project" value="TreeGrafter"/>
</dbReference>
<dbReference type="Proteomes" id="UP000030403">
    <property type="component" value="Unassembled WGS sequence"/>
</dbReference>
<dbReference type="PRINTS" id="PR00834">
    <property type="entry name" value="PROTEASES2C"/>
</dbReference>
<dbReference type="RefSeq" id="WP_027445263.1">
    <property type="nucleotide sequence ID" value="NZ_AULJ01000001.1"/>
</dbReference>
<evidence type="ECO:0000313" key="3">
    <source>
        <dbReference type="Proteomes" id="UP000030403"/>
    </source>
</evidence>
<evidence type="ECO:0008006" key="4">
    <source>
        <dbReference type="Google" id="ProtNLM"/>
    </source>
</evidence>
<dbReference type="EMBL" id="AVPF01000001">
    <property type="protein sequence ID" value="KGX91874.1"/>
    <property type="molecule type" value="Genomic_DNA"/>
</dbReference>
<accession>A0A0A5GIM5</accession>
<dbReference type="InterPro" id="IPR009003">
    <property type="entry name" value="Peptidase_S1_PA"/>
</dbReference>
<dbReference type="InterPro" id="IPR001940">
    <property type="entry name" value="Peptidase_S1C"/>
</dbReference>
<sequence>MRNLYIILSIIFLVPLILGTAGTVDAETIEWKDMEQKEVVPAYKKWTIQFSAPIAPSSFTSENVFVYNSDGKRVIGTKLSLSDDRMKGYISAPKGGYIKGDYELIINEKVKGSRKGKAIKDPVSFTFHVEPEKIAIQQLMDQSSEGVVIVKGYNEHGEYIKQGSGFSIANGLILTNFHVVRGTKSVKIQTQSGKVVPIEGIVSMAEEFDLALLKPEENLNLPQLHLGNFEEVEVGEKVYAIGSPQGLMNTVSEGIVSGLRYQQVDTSLFDIINIIQTTTPISSGSSGGPLFNQYGKVIGVTTSGYQTGNLNFAVATSGFAKLWERTNSRYELDEIEVLDVDLTSDKYIDEQQPTGNKVDETPEPIVSTFSIPDIMTNVIQHPTEPVVYGVGVENEIIKVNLETEEVQTLSVDHTPERLYFANDELYVTLLKEEHDAMWWEEDQKGAFAVVEPESFTIKQKVDIALDPFDLVATEDHVYISSGSGQHTSMVSYNRSNGYKEVDRTDIYQYHFLEIDEALQQIYAIDWDISPTMKAYPYNNGSFEDNYRKPHHDKDFNLDEKMVLTSDGTYLINASGQVFTTSTHQERNLEPVTTIEPFDEIRLDPSQNQFFISQEDQIIAFDEKTMMLQDRYYLREKPDSFFRTEQGLYTMKQRKVEGSNIPHMVFHKFEYH</sequence>
<proteinExistence type="predicted"/>
<protein>
    <recommendedName>
        <fullName evidence="4">Serine protease</fullName>
    </recommendedName>
</protein>
<dbReference type="PANTHER" id="PTHR22939:SF129">
    <property type="entry name" value="SERINE PROTEASE HTRA2, MITOCHONDRIAL"/>
    <property type="match status" value="1"/>
</dbReference>
<reference evidence="2 3" key="1">
    <citation type="submission" date="2013-08" db="EMBL/GenBank/DDBJ databases">
        <authorList>
            <person name="Huang J."/>
            <person name="Wang G."/>
        </authorList>
    </citation>
    <scope>NUCLEOTIDE SEQUENCE [LARGE SCALE GENOMIC DNA]</scope>
    <source>
        <strain evidence="2 3">BH030004</strain>
    </source>
</reference>
<name>A0A0A5GIM5_9BACI</name>
<dbReference type="Gene3D" id="2.40.10.120">
    <property type="match status" value="1"/>
</dbReference>
<dbReference type="Pfam" id="PF13365">
    <property type="entry name" value="Trypsin_2"/>
    <property type="match status" value="1"/>
</dbReference>
<dbReference type="eggNOG" id="COG0265">
    <property type="taxonomic scope" value="Bacteria"/>
</dbReference>
<organism evidence="2 3">
    <name type="scientific">Pontibacillus marinus BH030004 = DSM 16465</name>
    <dbReference type="NCBI Taxonomy" id="1385511"/>
    <lineage>
        <taxon>Bacteria</taxon>
        <taxon>Bacillati</taxon>
        <taxon>Bacillota</taxon>
        <taxon>Bacilli</taxon>
        <taxon>Bacillales</taxon>
        <taxon>Bacillaceae</taxon>
        <taxon>Pontibacillus</taxon>
    </lineage>
</organism>
<keyword evidence="1" id="KW-0645">Protease</keyword>
<evidence type="ECO:0000313" key="2">
    <source>
        <dbReference type="EMBL" id="KGX91874.1"/>
    </source>
</evidence>
<comment type="caution">
    <text evidence="2">The sequence shown here is derived from an EMBL/GenBank/DDBJ whole genome shotgun (WGS) entry which is preliminary data.</text>
</comment>
<dbReference type="GO" id="GO:0006515">
    <property type="term" value="P:protein quality control for misfolded or incompletely synthesized proteins"/>
    <property type="evidence" value="ECO:0007669"/>
    <property type="project" value="TreeGrafter"/>
</dbReference>
<dbReference type="AlphaFoldDB" id="A0A0A5GIM5"/>
<dbReference type="SUPFAM" id="SSF63825">
    <property type="entry name" value="YWTD domain"/>
    <property type="match status" value="1"/>
</dbReference>
<dbReference type="STRING" id="1385511.GCA_000425225_00186"/>